<organism evidence="2">
    <name type="scientific">Trieres chinensis</name>
    <name type="common">Marine centric diatom</name>
    <name type="synonym">Odontella sinensis</name>
    <dbReference type="NCBI Taxonomy" id="1514140"/>
    <lineage>
        <taxon>Eukaryota</taxon>
        <taxon>Sar</taxon>
        <taxon>Stramenopiles</taxon>
        <taxon>Ochrophyta</taxon>
        <taxon>Bacillariophyta</taxon>
        <taxon>Mediophyceae</taxon>
        <taxon>Biddulphiophycidae</taxon>
        <taxon>Eupodiscales</taxon>
        <taxon>Parodontellaceae</taxon>
        <taxon>Trieres</taxon>
    </lineage>
</organism>
<name>A0A7S1Z497_TRICV</name>
<proteinExistence type="predicted"/>
<protein>
    <submittedName>
        <fullName evidence="2">Uncharacterized protein</fullName>
    </submittedName>
</protein>
<gene>
    <name evidence="2" type="ORF">OSIN01602_LOCUS4596</name>
</gene>
<feature type="compositionally biased region" description="Basic and acidic residues" evidence="1">
    <location>
        <begin position="1"/>
        <end position="13"/>
    </location>
</feature>
<evidence type="ECO:0000256" key="1">
    <source>
        <dbReference type="SAM" id="MobiDB-lite"/>
    </source>
</evidence>
<evidence type="ECO:0000313" key="2">
    <source>
        <dbReference type="EMBL" id="CAD9328206.1"/>
    </source>
</evidence>
<dbReference type="EMBL" id="HBGO01008082">
    <property type="protein sequence ID" value="CAD9328206.1"/>
    <property type="molecule type" value="Transcribed_RNA"/>
</dbReference>
<accession>A0A7S1Z497</accession>
<dbReference type="AlphaFoldDB" id="A0A7S1Z497"/>
<sequence>MSTRPRKEMKAGERSLGSRRPPMDLSGIRPVTGVAEQEPVMRSVAMGLPRSPTPRGMPGKIPGRPPIGIPPLKGGLHGLKPNQTTPHEKPVKKTETWAVSAVEPVPNDFPIERTSRHVKDAEPSEVSSRISKCLQMRSIEAKYDNERAVAKCRNPDFVSFRIRLYGCKQEEGLCVLVEVQRRKGSSQSFARDCRAILEAAEGGDCSTASDSEVICLKCPVSQMACLQGVDVVAPDVASEEELAAFLLDDPRLDSNMLGMELLKNSTDPRHSAPNVVVLSAEHIVSPGRETVLRDNVFSILQHGSLKPDQRPYTGPEGEEDYNEKMHNLALAAVANALAITKEDGSLKKAVVDQKEWFSRILLPVIFENIGRAQESPHDAFLAAKCLKSVVMSCESATQLAIENGAVMILEDVISSGLDHHLLLREEVREIYSFLMSQCRQYN</sequence>
<feature type="region of interest" description="Disordered" evidence="1">
    <location>
        <begin position="1"/>
        <end position="40"/>
    </location>
</feature>
<reference evidence="2" key="1">
    <citation type="submission" date="2021-01" db="EMBL/GenBank/DDBJ databases">
        <authorList>
            <person name="Corre E."/>
            <person name="Pelletier E."/>
            <person name="Niang G."/>
            <person name="Scheremetjew M."/>
            <person name="Finn R."/>
            <person name="Kale V."/>
            <person name="Holt S."/>
            <person name="Cochrane G."/>
            <person name="Meng A."/>
            <person name="Brown T."/>
            <person name="Cohen L."/>
        </authorList>
    </citation>
    <scope>NUCLEOTIDE SEQUENCE</scope>
    <source>
        <strain evidence="2">Grunow 1884</strain>
    </source>
</reference>